<dbReference type="Gene3D" id="3.30.565.10">
    <property type="entry name" value="Histidine kinase-like ATPase, C-terminal domain"/>
    <property type="match status" value="1"/>
</dbReference>
<keyword evidence="7" id="KW-1185">Reference proteome</keyword>
<feature type="transmembrane region" description="Helical" evidence="4">
    <location>
        <begin position="131"/>
        <end position="149"/>
    </location>
</feature>
<keyword evidence="1" id="KW-0808">Transferase</keyword>
<dbReference type="SUPFAM" id="SSF55874">
    <property type="entry name" value="ATPase domain of HSP90 chaperone/DNA topoisomerase II/histidine kinase"/>
    <property type="match status" value="1"/>
</dbReference>
<keyword evidence="3" id="KW-0902">Two-component regulatory system</keyword>
<name>A0ABW2Q7I3_9MICO</name>
<evidence type="ECO:0000259" key="5">
    <source>
        <dbReference type="Pfam" id="PF07730"/>
    </source>
</evidence>
<dbReference type="InterPro" id="IPR036890">
    <property type="entry name" value="HATPase_C_sf"/>
</dbReference>
<feature type="domain" description="Signal transduction histidine kinase subgroup 3 dimerisation and phosphoacceptor" evidence="5">
    <location>
        <begin position="210"/>
        <end position="276"/>
    </location>
</feature>
<keyword evidence="4" id="KW-0812">Transmembrane</keyword>
<keyword evidence="2 6" id="KW-0418">Kinase</keyword>
<dbReference type="CDD" id="cd16917">
    <property type="entry name" value="HATPase_UhpB-NarQ-NarX-like"/>
    <property type="match status" value="1"/>
</dbReference>
<feature type="transmembrane region" description="Helical" evidence="4">
    <location>
        <begin position="161"/>
        <end position="180"/>
    </location>
</feature>
<dbReference type="InterPro" id="IPR011712">
    <property type="entry name" value="Sig_transdc_His_kin_sub3_dim/P"/>
</dbReference>
<evidence type="ECO:0000256" key="3">
    <source>
        <dbReference type="ARBA" id="ARBA00023012"/>
    </source>
</evidence>
<feature type="transmembrane region" description="Helical" evidence="4">
    <location>
        <begin position="20"/>
        <end position="40"/>
    </location>
</feature>
<comment type="caution">
    <text evidence="6">The sequence shown here is derived from an EMBL/GenBank/DDBJ whole genome shotgun (WGS) entry which is preliminary data.</text>
</comment>
<evidence type="ECO:0000256" key="2">
    <source>
        <dbReference type="ARBA" id="ARBA00022777"/>
    </source>
</evidence>
<dbReference type="PANTHER" id="PTHR24421">
    <property type="entry name" value="NITRATE/NITRITE SENSOR PROTEIN NARX-RELATED"/>
    <property type="match status" value="1"/>
</dbReference>
<keyword evidence="4" id="KW-0472">Membrane</keyword>
<dbReference type="Gene3D" id="1.20.5.1930">
    <property type="match status" value="1"/>
</dbReference>
<gene>
    <name evidence="6" type="ORF">ACFQQL_10155</name>
</gene>
<sequence>MSAPPARRTDPQRFDSYTRWSVYTVYVLAPLLAIMVLTPVRASPWAPVYGFASLVEVALALVVTAKGFTASLEGRPVPRGWSAALLLAAAGLVVLALQLPTTAGPAGRVGAVALAGGIAVVALATALPIRTIVLGVLFVGLVAAVVAAGAVPEVREPGEPYFHPVAAFVTISAMVGGLAASVRVSAWMLRVVWEQERTRAVHARLAVAEERLRFSRDLHDVVGRALSAIAVKSELAAELARRGQDRATEEMSEVRALAQDTLREVRGVVAGYRAADLTAELDGARSVLRSAGVETHVSGDRREGLPQPVQEALGWVVREAVTNVLRHATARTCTIVLETDGPAVLTVTNDGVAAGPRGRGGSGLAGLRERLAPLGGDLTTRVEQDTFVLSAVVPLDRPGRDRTAQGRGAGTMDPT</sequence>
<feature type="transmembrane region" description="Helical" evidence="4">
    <location>
        <begin position="80"/>
        <end position="99"/>
    </location>
</feature>
<protein>
    <submittedName>
        <fullName evidence="6">Sensor histidine kinase</fullName>
    </submittedName>
</protein>
<evidence type="ECO:0000313" key="7">
    <source>
        <dbReference type="Proteomes" id="UP001596455"/>
    </source>
</evidence>
<keyword evidence="4" id="KW-1133">Transmembrane helix</keyword>
<dbReference type="InterPro" id="IPR050482">
    <property type="entry name" value="Sensor_HK_TwoCompSys"/>
</dbReference>
<dbReference type="Pfam" id="PF07730">
    <property type="entry name" value="HisKA_3"/>
    <property type="match status" value="1"/>
</dbReference>
<dbReference type="EMBL" id="JBHTCQ010000002">
    <property type="protein sequence ID" value="MFC7405468.1"/>
    <property type="molecule type" value="Genomic_DNA"/>
</dbReference>
<dbReference type="GO" id="GO:0016301">
    <property type="term" value="F:kinase activity"/>
    <property type="evidence" value="ECO:0007669"/>
    <property type="project" value="UniProtKB-KW"/>
</dbReference>
<evidence type="ECO:0000256" key="4">
    <source>
        <dbReference type="SAM" id="Phobius"/>
    </source>
</evidence>
<feature type="transmembrane region" description="Helical" evidence="4">
    <location>
        <begin position="46"/>
        <end position="68"/>
    </location>
</feature>
<evidence type="ECO:0000313" key="6">
    <source>
        <dbReference type="EMBL" id="MFC7405468.1"/>
    </source>
</evidence>
<dbReference type="Proteomes" id="UP001596455">
    <property type="component" value="Unassembled WGS sequence"/>
</dbReference>
<dbReference type="RefSeq" id="WP_382393934.1">
    <property type="nucleotide sequence ID" value="NZ_JBHTCQ010000002.1"/>
</dbReference>
<accession>A0ABW2Q7I3</accession>
<reference evidence="7" key="1">
    <citation type="journal article" date="2019" name="Int. J. Syst. Evol. Microbiol.">
        <title>The Global Catalogue of Microorganisms (GCM) 10K type strain sequencing project: providing services to taxonomists for standard genome sequencing and annotation.</title>
        <authorList>
            <consortium name="The Broad Institute Genomics Platform"/>
            <consortium name="The Broad Institute Genome Sequencing Center for Infectious Disease"/>
            <person name="Wu L."/>
            <person name="Ma J."/>
        </authorList>
    </citation>
    <scope>NUCLEOTIDE SEQUENCE [LARGE SCALE GENOMIC DNA]</scope>
    <source>
        <strain evidence="7">JCM 1490</strain>
    </source>
</reference>
<evidence type="ECO:0000256" key="1">
    <source>
        <dbReference type="ARBA" id="ARBA00022679"/>
    </source>
</evidence>
<feature type="transmembrane region" description="Helical" evidence="4">
    <location>
        <begin position="105"/>
        <end position="124"/>
    </location>
</feature>
<organism evidence="6 7">
    <name type="scientific">Georgenia alba</name>
    <dbReference type="NCBI Taxonomy" id="2233858"/>
    <lineage>
        <taxon>Bacteria</taxon>
        <taxon>Bacillati</taxon>
        <taxon>Actinomycetota</taxon>
        <taxon>Actinomycetes</taxon>
        <taxon>Micrococcales</taxon>
        <taxon>Bogoriellaceae</taxon>
        <taxon>Georgenia</taxon>
    </lineage>
</organism>
<proteinExistence type="predicted"/>
<dbReference type="PANTHER" id="PTHR24421:SF63">
    <property type="entry name" value="SENSOR HISTIDINE KINASE DESK"/>
    <property type="match status" value="1"/>
</dbReference>